<dbReference type="OrthoDB" id="3174593at2"/>
<dbReference type="InterPro" id="IPR001387">
    <property type="entry name" value="Cro/C1-type_HTH"/>
</dbReference>
<evidence type="ECO:0000313" key="4">
    <source>
        <dbReference type="EMBL" id="GEO81575.1"/>
    </source>
</evidence>
<dbReference type="Gene3D" id="1.10.260.40">
    <property type="entry name" value="lambda repressor-like DNA-binding domains"/>
    <property type="match status" value="1"/>
</dbReference>
<reference evidence="4 5" key="1">
    <citation type="submission" date="2019-07" db="EMBL/GenBank/DDBJ databases">
        <title>Whole genome shotgun sequence of Rhodospirillum oryzae NBRC 107573.</title>
        <authorList>
            <person name="Hosoyama A."/>
            <person name="Uohara A."/>
            <person name="Ohji S."/>
            <person name="Ichikawa N."/>
        </authorList>
    </citation>
    <scope>NUCLEOTIDE SEQUENCE [LARGE SCALE GENOMIC DNA]</scope>
    <source>
        <strain evidence="4 5">NBRC 107573</strain>
    </source>
</reference>
<dbReference type="InterPro" id="IPR010982">
    <property type="entry name" value="Lambda_DNA-bd_dom_sf"/>
</dbReference>
<evidence type="ECO:0000313" key="5">
    <source>
        <dbReference type="Proteomes" id="UP000321567"/>
    </source>
</evidence>
<accession>A0A512H7Z2</accession>
<organism evidence="4 5">
    <name type="scientific">Pararhodospirillum oryzae</name>
    <dbReference type="NCBI Taxonomy" id="478448"/>
    <lineage>
        <taxon>Bacteria</taxon>
        <taxon>Pseudomonadati</taxon>
        <taxon>Pseudomonadota</taxon>
        <taxon>Alphaproteobacteria</taxon>
        <taxon>Rhodospirillales</taxon>
        <taxon>Rhodospirillaceae</taxon>
        <taxon>Pararhodospirillum</taxon>
    </lineage>
</organism>
<dbReference type="EMBL" id="BJZO01000041">
    <property type="protein sequence ID" value="GEO81575.1"/>
    <property type="molecule type" value="Genomic_DNA"/>
</dbReference>
<feature type="domain" description="HTH cro/C1-type" evidence="3">
    <location>
        <begin position="29"/>
        <end position="70"/>
    </location>
</feature>
<evidence type="ECO:0000259" key="3">
    <source>
        <dbReference type="PROSITE" id="PS50943"/>
    </source>
</evidence>
<feature type="region of interest" description="Disordered" evidence="2">
    <location>
        <begin position="98"/>
        <end position="122"/>
    </location>
</feature>
<keyword evidence="1" id="KW-0238">DNA-binding</keyword>
<name>A0A512H7Z2_9PROT</name>
<dbReference type="Pfam" id="PF01381">
    <property type="entry name" value="HTH_3"/>
    <property type="match status" value="1"/>
</dbReference>
<dbReference type="InterPro" id="IPR013430">
    <property type="entry name" value="Toxin_antidote_HigA"/>
</dbReference>
<dbReference type="NCBIfam" id="TIGR02607">
    <property type="entry name" value="antidote_HigA"/>
    <property type="match status" value="1"/>
</dbReference>
<dbReference type="GO" id="GO:0003677">
    <property type="term" value="F:DNA binding"/>
    <property type="evidence" value="ECO:0007669"/>
    <property type="project" value="UniProtKB-KW"/>
</dbReference>
<dbReference type="SUPFAM" id="SSF47413">
    <property type="entry name" value="lambda repressor-like DNA-binding domains"/>
    <property type="match status" value="1"/>
</dbReference>
<dbReference type="Proteomes" id="UP000321567">
    <property type="component" value="Unassembled WGS sequence"/>
</dbReference>
<dbReference type="RefSeq" id="WP_147163609.1">
    <property type="nucleotide sequence ID" value="NZ_BJZO01000041.1"/>
</dbReference>
<gene>
    <name evidence="4" type="ORF">ROR02_17060</name>
</gene>
<dbReference type="PROSITE" id="PS50943">
    <property type="entry name" value="HTH_CROC1"/>
    <property type="match status" value="1"/>
</dbReference>
<protein>
    <submittedName>
        <fullName evidence="4">Transcriptional regulator</fullName>
    </submittedName>
</protein>
<sequence>MALPGDPPQHPGRILKHQFMDPHRLGVNQLARALRVPPNRVSAILAGQRAITADTALRLGRFFATSPLFWMNLQARHDLGVAVQVIGEELETRVSTLAEHQVRPLDDSPPETDPAEDAPATA</sequence>
<dbReference type="PANTHER" id="PTHR36924">
    <property type="entry name" value="ANTITOXIN HIGA-1"/>
    <property type="match status" value="1"/>
</dbReference>
<comment type="caution">
    <text evidence="4">The sequence shown here is derived from an EMBL/GenBank/DDBJ whole genome shotgun (WGS) entry which is preliminary data.</text>
</comment>
<evidence type="ECO:0000256" key="1">
    <source>
        <dbReference type="ARBA" id="ARBA00023125"/>
    </source>
</evidence>
<proteinExistence type="predicted"/>
<dbReference type="AlphaFoldDB" id="A0A512H7Z2"/>
<keyword evidence="5" id="KW-1185">Reference proteome</keyword>
<dbReference type="PANTHER" id="PTHR36924:SF1">
    <property type="entry name" value="ANTITOXIN HIGA-1"/>
    <property type="match status" value="1"/>
</dbReference>
<evidence type="ECO:0000256" key="2">
    <source>
        <dbReference type="SAM" id="MobiDB-lite"/>
    </source>
</evidence>